<feature type="compositionally biased region" description="Basic and acidic residues" evidence="2">
    <location>
        <begin position="148"/>
        <end position="158"/>
    </location>
</feature>
<dbReference type="Pfam" id="PF12752">
    <property type="entry name" value="SUZ"/>
    <property type="match status" value="1"/>
</dbReference>
<feature type="region of interest" description="Disordered" evidence="2">
    <location>
        <begin position="172"/>
        <end position="231"/>
    </location>
</feature>
<dbReference type="PROSITE" id="PS51673">
    <property type="entry name" value="SUZ"/>
    <property type="match status" value="1"/>
</dbReference>
<dbReference type="CDD" id="cd02642">
    <property type="entry name" value="R3H_encore_like"/>
    <property type="match status" value="1"/>
</dbReference>
<dbReference type="Proteomes" id="UP000013776">
    <property type="component" value="Unassembled WGS sequence"/>
</dbReference>
<dbReference type="InterPro" id="IPR001374">
    <property type="entry name" value="R3H_dom"/>
</dbReference>
<dbReference type="PANTHER" id="PTHR15672">
    <property type="entry name" value="CAMP-REGULATED PHOSPHOPROTEIN 21 RELATED R3H DOMAIN CONTAINING PROTEIN"/>
    <property type="match status" value="1"/>
</dbReference>
<protein>
    <submittedName>
        <fullName evidence="4">R3H domain protein</fullName>
    </submittedName>
</protein>
<name>R4XA63_TAPDE</name>
<evidence type="ECO:0000313" key="4">
    <source>
        <dbReference type="EMBL" id="CCG82637.1"/>
    </source>
</evidence>
<organism evidence="4 5">
    <name type="scientific">Taphrina deformans (strain PYCC 5710 / ATCC 11124 / CBS 356.35 / IMI 108563 / JCM 9778 / NBRC 8474)</name>
    <name type="common">Peach leaf curl fungus</name>
    <name type="synonym">Lalaria deformans</name>
    <dbReference type="NCBI Taxonomy" id="1097556"/>
    <lineage>
        <taxon>Eukaryota</taxon>
        <taxon>Fungi</taxon>
        <taxon>Dikarya</taxon>
        <taxon>Ascomycota</taxon>
        <taxon>Taphrinomycotina</taxon>
        <taxon>Taphrinomycetes</taxon>
        <taxon>Taphrinales</taxon>
        <taxon>Taphrinaceae</taxon>
        <taxon>Taphrina</taxon>
    </lineage>
</organism>
<dbReference type="eggNOG" id="KOG2953">
    <property type="taxonomic scope" value="Eukaryota"/>
</dbReference>
<dbReference type="GO" id="GO:0003676">
    <property type="term" value="F:nucleic acid binding"/>
    <property type="evidence" value="ECO:0007669"/>
    <property type="project" value="InterPro"/>
</dbReference>
<feature type="region of interest" description="Disordered" evidence="2">
    <location>
        <begin position="102"/>
        <end position="158"/>
    </location>
</feature>
<dbReference type="Gene3D" id="3.30.1370.50">
    <property type="entry name" value="R3H-like domain"/>
    <property type="match status" value="1"/>
</dbReference>
<feature type="domain" description="SUZ" evidence="3">
    <location>
        <begin position="89"/>
        <end position="173"/>
    </location>
</feature>
<dbReference type="AlphaFoldDB" id="R4XA63"/>
<accession>R4XA63</accession>
<dbReference type="VEuPathDB" id="FungiDB:TAPDE_002728"/>
<comment type="caution">
    <text evidence="4">The sequence shown here is derived from an EMBL/GenBank/DDBJ whole genome shotgun (WGS) entry which is preliminary data.</text>
</comment>
<feature type="region of interest" description="Disordered" evidence="2">
    <location>
        <begin position="296"/>
        <end position="334"/>
    </location>
</feature>
<evidence type="ECO:0000259" key="3">
    <source>
        <dbReference type="PROSITE" id="PS51673"/>
    </source>
</evidence>
<reference evidence="4 5" key="1">
    <citation type="journal article" date="2013" name="MBio">
        <title>Genome sequencing of the plant pathogen Taphrina deformans, the causal agent of peach leaf curl.</title>
        <authorList>
            <person name="Cisse O.H."/>
            <person name="Almeida J.M.G.C.F."/>
            <person name="Fonseca A."/>
            <person name="Kumar A.A."/>
            <person name="Salojaervi J."/>
            <person name="Overmyer K."/>
            <person name="Hauser P.M."/>
            <person name="Pagni M."/>
        </authorList>
    </citation>
    <scope>NUCLEOTIDE SEQUENCE [LARGE SCALE GENOMIC DNA]</scope>
    <source>
        <strain evidence="5">PYCC 5710 / ATCC 11124 / CBS 356.35 / IMI 108563 / JCM 9778 / NBRC 8474</strain>
    </source>
</reference>
<dbReference type="InterPro" id="IPR051937">
    <property type="entry name" value="R3H_domain_containing"/>
</dbReference>
<keyword evidence="5" id="KW-1185">Reference proteome</keyword>
<dbReference type="SMART" id="SM00393">
    <property type="entry name" value="R3H"/>
    <property type="match status" value="1"/>
</dbReference>
<evidence type="ECO:0000256" key="1">
    <source>
        <dbReference type="ARBA" id="ARBA00022553"/>
    </source>
</evidence>
<keyword evidence="1" id="KW-0597">Phosphoprotein</keyword>
<evidence type="ECO:0000313" key="5">
    <source>
        <dbReference type="Proteomes" id="UP000013776"/>
    </source>
</evidence>
<sequence>MCSVPSNALALDDNLLEALNSSKDRINVLRLEQEIVAFLQNDSKDVLEVPSLNSYHRLLAHKTGDFYQLTHVSDTARQLILFHKHPWSKLPSEQLCDIVPSKQAAHGKNRSTTPQSKPRQVKIMKRVVDTPSSPPSRLSTPASQTVAEAKEKDKLEKEERYKAARARIFQGVEESSSPSTDKVLKYDSRSNSRSNSRDARFRSPRHKDSDAADFSRHTSEPYLGDGMGHADLDPIQMRHQQYFQADSPINAVFQRPPVDTTKNHHGVWNPRSSIPLSMANLATLEAQTSKQLGAPALAHASSPAITKPNTPPMRSLAPPTNASGNLWGPPATRSSLATRNASALGLNLSANPWTPKHAIDHGALQEQSSRRDVLEDHDEDPANVLQGLALDDK</sequence>
<feature type="region of interest" description="Disordered" evidence="2">
    <location>
        <begin position="365"/>
        <end position="393"/>
    </location>
</feature>
<dbReference type="SUPFAM" id="SSF82708">
    <property type="entry name" value="R3H domain"/>
    <property type="match status" value="1"/>
</dbReference>
<dbReference type="InterPro" id="IPR036867">
    <property type="entry name" value="R3H_dom_sf"/>
</dbReference>
<dbReference type="EMBL" id="CAHR02000094">
    <property type="protein sequence ID" value="CCG82637.1"/>
    <property type="molecule type" value="Genomic_DNA"/>
</dbReference>
<dbReference type="InterPro" id="IPR024771">
    <property type="entry name" value="SUZ"/>
</dbReference>
<evidence type="ECO:0000256" key="2">
    <source>
        <dbReference type="SAM" id="MobiDB-lite"/>
    </source>
</evidence>
<dbReference type="OrthoDB" id="278430at2759"/>
<dbReference type="Pfam" id="PF01424">
    <property type="entry name" value="R3H"/>
    <property type="match status" value="1"/>
</dbReference>
<dbReference type="PANTHER" id="PTHR15672:SF8">
    <property type="entry name" value="PROTEIN ENCORE"/>
    <property type="match status" value="1"/>
</dbReference>
<feature type="compositionally biased region" description="Basic and acidic residues" evidence="2">
    <location>
        <begin position="182"/>
        <end position="219"/>
    </location>
</feature>
<gene>
    <name evidence="4" type="ORF">TAPDE_002728</name>
</gene>
<dbReference type="STRING" id="1097556.R4XA63"/>
<proteinExistence type="predicted"/>